<dbReference type="WBParaSite" id="TREG1_117600.2">
    <property type="protein sequence ID" value="TREG1_117600.2"/>
    <property type="gene ID" value="TREG1_117600"/>
</dbReference>
<name>A0AA85IY43_TRIRE</name>
<dbReference type="WBParaSite" id="TREG1_117600.1">
    <property type="protein sequence ID" value="TREG1_117600.1"/>
    <property type="gene ID" value="TREG1_117600"/>
</dbReference>
<dbReference type="Proteomes" id="UP000050795">
    <property type="component" value="Unassembled WGS sequence"/>
</dbReference>
<keyword evidence="2" id="KW-1185">Reference proteome</keyword>
<reference evidence="2" key="1">
    <citation type="submission" date="2022-06" db="EMBL/GenBank/DDBJ databases">
        <authorList>
            <person name="Berger JAMES D."/>
            <person name="Berger JAMES D."/>
        </authorList>
    </citation>
    <scope>NUCLEOTIDE SEQUENCE [LARGE SCALE GENOMIC DNA]</scope>
</reference>
<evidence type="ECO:0000313" key="2">
    <source>
        <dbReference type="Proteomes" id="UP000050795"/>
    </source>
</evidence>
<feature type="compositionally biased region" description="Polar residues" evidence="1">
    <location>
        <begin position="13"/>
        <end position="33"/>
    </location>
</feature>
<protein>
    <submittedName>
        <fullName evidence="3 4">Uncharacterized protein</fullName>
    </submittedName>
</protein>
<evidence type="ECO:0000313" key="3">
    <source>
        <dbReference type="WBParaSite" id="TREG1_117600.1"/>
    </source>
</evidence>
<feature type="compositionally biased region" description="Basic and acidic residues" evidence="1">
    <location>
        <begin position="70"/>
        <end position="80"/>
    </location>
</feature>
<evidence type="ECO:0000313" key="4">
    <source>
        <dbReference type="WBParaSite" id="TREG1_117600.2"/>
    </source>
</evidence>
<dbReference type="AlphaFoldDB" id="A0AA85IY43"/>
<feature type="compositionally biased region" description="Low complexity" evidence="1">
    <location>
        <begin position="37"/>
        <end position="53"/>
    </location>
</feature>
<organism evidence="2 3">
    <name type="scientific">Trichobilharzia regenti</name>
    <name type="common">Nasal bird schistosome</name>
    <dbReference type="NCBI Taxonomy" id="157069"/>
    <lineage>
        <taxon>Eukaryota</taxon>
        <taxon>Metazoa</taxon>
        <taxon>Spiralia</taxon>
        <taxon>Lophotrochozoa</taxon>
        <taxon>Platyhelminthes</taxon>
        <taxon>Trematoda</taxon>
        <taxon>Digenea</taxon>
        <taxon>Strigeidida</taxon>
        <taxon>Schistosomatoidea</taxon>
        <taxon>Schistosomatidae</taxon>
        <taxon>Trichobilharzia</taxon>
    </lineage>
</organism>
<reference evidence="3 4" key="2">
    <citation type="submission" date="2023-11" db="UniProtKB">
        <authorList>
            <consortium name="WormBaseParasite"/>
        </authorList>
    </citation>
    <scope>IDENTIFICATION</scope>
</reference>
<sequence>MGCGASGLKETKSATATPSESENNANLSETIAPSQPAAATTTTEVTLNNVEVEGSPKTAEVNETDANEVIGKDDNQHEGIDNQAVNDGDNKVKTVAPVSVSGDADVVNSSSDEPKVNVLLNNSKPVEYCLPCQPFYSDSNSDKHRIISNNSSTDNKSKHDCLLHCQIDDYPLSTIDGHIDALSPQSTPTNITMTTEINNNTEMSRSGSQLNIEKSINKPPKINHHDSVYLEIDENNLLLSPSALNSNNNDYYYSEEIVHRIRTESETRNSNNHLNSTGGFEVSALDLTTTADTLKQLDTKYSPHLFESNELSIKQTNDNNELEELIIEENFTE</sequence>
<proteinExistence type="predicted"/>
<accession>A0AA85IY43</accession>
<feature type="region of interest" description="Disordered" evidence="1">
    <location>
        <begin position="1"/>
        <end position="90"/>
    </location>
</feature>
<evidence type="ECO:0000256" key="1">
    <source>
        <dbReference type="SAM" id="MobiDB-lite"/>
    </source>
</evidence>